<dbReference type="Proteomes" id="UP000248961">
    <property type="component" value="Unassembled WGS sequence"/>
</dbReference>
<protein>
    <submittedName>
        <fullName evidence="1">Uncharacterized protein</fullName>
    </submittedName>
</protein>
<dbReference type="AlphaFoldDB" id="A0A395I5H0"/>
<proteinExistence type="predicted"/>
<accession>A0A395I5H0</accession>
<dbReference type="EMBL" id="KZ824271">
    <property type="protein sequence ID" value="RAL15451.1"/>
    <property type="molecule type" value="Genomic_DNA"/>
</dbReference>
<evidence type="ECO:0000313" key="1">
    <source>
        <dbReference type="EMBL" id="RAL15451.1"/>
    </source>
</evidence>
<evidence type="ECO:0000313" key="2">
    <source>
        <dbReference type="Proteomes" id="UP000248961"/>
    </source>
</evidence>
<keyword evidence="2" id="KW-1185">Reference proteome</keyword>
<dbReference type="GeneID" id="37202406"/>
<organism evidence="1 2">
    <name type="scientific">Aspergillus homomorphus (strain CBS 101889)</name>
    <dbReference type="NCBI Taxonomy" id="1450537"/>
    <lineage>
        <taxon>Eukaryota</taxon>
        <taxon>Fungi</taxon>
        <taxon>Dikarya</taxon>
        <taxon>Ascomycota</taxon>
        <taxon>Pezizomycotina</taxon>
        <taxon>Eurotiomycetes</taxon>
        <taxon>Eurotiomycetidae</taxon>
        <taxon>Eurotiales</taxon>
        <taxon>Aspergillaceae</taxon>
        <taxon>Aspergillus</taxon>
        <taxon>Aspergillus subgen. Circumdati</taxon>
    </lineage>
</organism>
<name>A0A395I5H0_ASPHC</name>
<sequence length="226" mass="25142">MRQERLNDAAIALCGALDTAGIKGGCIGGYAIGLLGSGRQTNDIDCFVSSSKAMIVALLDGYNGFTNIPRGREDYAAFMWCNTTDQSEPVLVKVFCERFPRFRYTMDHTFPRVTLVRGESFGVGVIHYLDPYNIFKGKLRAAATRSEVNDAADLHWLASQYGIIRSRAHELNLDYVGLAIKRYPDLEELFEQLSVDVVQAKENMHDVELYELPLLGPGDVQRGLLA</sequence>
<dbReference type="VEuPathDB" id="FungiDB:BO97DRAFT_440855"/>
<gene>
    <name evidence="1" type="ORF">BO97DRAFT_440855</name>
</gene>
<reference evidence="1 2" key="1">
    <citation type="submission" date="2018-02" db="EMBL/GenBank/DDBJ databases">
        <title>The genomes of Aspergillus section Nigri reveals drivers in fungal speciation.</title>
        <authorList>
            <consortium name="DOE Joint Genome Institute"/>
            <person name="Vesth T.C."/>
            <person name="Nybo J."/>
            <person name="Theobald S."/>
            <person name="Brandl J."/>
            <person name="Frisvad J.C."/>
            <person name="Nielsen K.F."/>
            <person name="Lyhne E.K."/>
            <person name="Kogle M.E."/>
            <person name="Kuo A."/>
            <person name="Riley R."/>
            <person name="Clum A."/>
            <person name="Nolan M."/>
            <person name="Lipzen A."/>
            <person name="Salamov A."/>
            <person name="Henrissat B."/>
            <person name="Wiebenga A."/>
            <person name="De vries R.P."/>
            <person name="Grigoriev I.V."/>
            <person name="Mortensen U.H."/>
            <person name="Andersen M.R."/>
            <person name="Baker S.E."/>
        </authorList>
    </citation>
    <scope>NUCLEOTIDE SEQUENCE [LARGE SCALE GENOMIC DNA]</scope>
    <source>
        <strain evidence="1 2">CBS 101889</strain>
    </source>
</reference>
<dbReference type="OrthoDB" id="3259529at2759"/>
<dbReference type="RefSeq" id="XP_025554605.1">
    <property type="nucleotide sequence ID" value="XM_025698117.1"/>
</dbReference>